<feature type="region of interest" description="Disordered" evidence="5">
    <location>
        <begin position="181"/>
        <end position="236"/>
    </location>
</feature>
<reference evidence="8" key="2">
    <citation type="submission" date="2023-05" db="EMBL/GenBank/DDBJ databases">
        <authorList>
            <consortium name="Lawrence Berkeley National Laboratory"/>
            <person name="Steindorff A."/>
            <person name="Hensen N."/>
            <person name="Bonometti L."/>
            <person name="Westerberg I."/>
            <person name="Brannstrom I.O."/>
            <person name="Guillou S."/>
            <person name="Cros-Aarteil S."/>
            <person name="Calhoun S."/>
            <person name="Haridas S."/>
            <person name="Kuo A."/>
            <person name="Mondo S."/>
            <person name="Pangilinan J."/>
            <person name="Riley R."/>
            <person name="Labutti K."/>
            <person name="Andreopoulos B."/>
            <person name="Lipzen A."/>
            <person name="Chen C."/>
            <person name="Yanf M."/>
            <person name="Daum C."/>
            <person name="Ng V."/>
            <person name="Clum A."/>
            <person name="Ohm R."/>
            <person name="Martin F."/>
            <person name="Silar P."/>
            <person name="Natvig D."/>
            <person name="Lalanne C."/>
            <person name="Gautier V."/>
            <person name="Ament-Velasquez S.L."/>
            <person name="Kruys A."/>
            <person name="Hutchinson M.I."/>
            <person name="Powell A.J."/>
            <person name="Barry K."/>
            <person name="Miller A.N."/>
            <person name="Grigoriev I.V."/>
            <person name="Debuchy R."/>
            <person name="Gladieux P."/>
            <person name="Thoren M.H."/>
            <person name="Johannesson H."/>
        </authorList>
    </citation>
    <scope>NUCLEOTIDE SEQUENCE</scope>
    <source>
        <strain evidence="8">PSN309</strain>
    </source>
</reference>
<evidence type="ECO:0000256" key="3">
    <source>
        <dbReference type="ARBA" id="ARBA00022989"/>
    </source>
</evidence>
<accession>A0AAN7AE73</accession>
<sequence length="413" mass="42998">MTSSSALRRHASLLLSALLIISLQLAKAQNDERQCFLPNGALSGDKPCDPTADHSMCCFSPDHCLSNGLCIDPAVRTKGTDGPSKGNMYSRGTCTDKTFKSPFCPQQCTLNLDETHTPYKNWTAEGVMVWGCNKQGYGQPAAYCCESVAVEQECCSTGTFSLQGATIGAALAVQTFTTSSPATSQPTAASSGPSSSVISTITTTRPDGSVATIPVFSNSDTTTPPPPENLAAASPSGLSDSAKIGIGIGVGLGAALIIIGGLFLYFYRRSHPPVPSSNPPSSPTHGGMSPYGGQGPETSSIHHAESVTSGGTFVNGRYIYTGSSKRDEFSTKTGGVNSVTELDSARKSMSELDNGQGLPSEMSTWEHSPAELEGPGAGWGSFHREEFDQSPTMGQQGVGRRSYRPSGGNGGVI</sequence>
<evidence type="ECO:0000256" key="2">
    <source>
        <dbReference type="ARBA" id="ARBA00022692"/>
    </source>
</evidence>
<dbReference type="AlphaFoldDB" id="A0AAN7AE73"/>
<dbReference type="Proteomes" id="UP001302126">
    <property type="component" value="Unassembled WGS sequence"/>
</dbReference>
<evidence type="ECO:0000256" key="7">
    <source>
        <dbReference type="SAM" id="SignalP"/>
    </source>
</evidence>
<keyword evidence="9" id="KW-1185">Reference proteome</keyword>
<keyword evidence="2 6" id="KW-0812">Transmembrane</keyword>
<organism evidence="8 9">
    <name type="scientific">Podospora australis</name>
    <dbReference type="NCBI Taxonomy" id="1536484"/>
    <lineage>
        <taxon>Eukaryota</taxon>
        <taxon>Fungi</taxon>
        <taxon>Dikarya</taxon>
        <taxon>Ascomycota</taxon>
        <taxon>Pezizomycotina</taxon>
        <taxon>Sordariomycetes</taxon>
        <taxon>Sordariomycetidae</taxon>
        <taxon>Sordariales</taxon>
        <taxon>Podosporaceae</taxon>
        <taxon>Podospora</taxon>
    </lineage>
</organism>
<comment type="caution">
    <text evidence="8">The sequence shown here is derived from an EMBL/GenBank/DDBJ whole genome shotgun (WGS) entry which is preliminary data.</text>
</comment>
<dbReference type="PANTHER" id="PTHR15549">
    <property type="entry name" value="PAIRED IMMUNOGLOBULIN-LIKE TYPE 2 RECEPTOR"/>
    <property type="match status" value="1"/>
</dbReference>
<evidence type="ECO:0008006" key="10">
    <source>
        <dbReference type="Google" id="ProtNLM"/>
    </source>
</evidence>
<gene>
    <name evidence="8" type="ORF">QBC35DRAFT_395680</name>
</gene>
<protein>
    <recommendedName>
        <fullName evidence="10">Mid2 domain-containing protein</fullName>
    </recommendedName>
</protein>
<dbReference type="EMBL" id="MU864637">
    <property type="protein sequence ID" value="KAK4182587.1"/>
    <property type="molecule type" value="Genomic_DNA"/>
</dbReference>
<evidence type="ECO:0000313" key="8">
    <source>
        <dbReference type="EMBL" id="KAK4182587.1"/>
    </source>
</evidence>
<feature type="chain" id="PRO_5042945032" description="Mid2 domain-containing protein" evidence="7">
    <location>
        <begin position="29"/>
        <end position="413"/>
    </location>
</feature>
<proteinExistence type="predicted"/>
<feature type="region of interest" description="Disordered" evidence="5">
    <location>
        <begin position="344"/>
        <end position="413"/>
    </location>
</feature>
<dbReference type="GO" id="GO:0016020">
    <property type="term" value="C:membrane"/>
    <property type="evidence" value="ECO:0007669"/>
    <property type="project" value="UniProtKB-SubCell"/>
</dbReference>
<evidence type="ECO:0000256" key="1">
    <source>
        <dbReference type="ARBA" id="ARBA00004167"/>
    </source>
</evidence>
<reference evidence="8" key="1">
    <citation type="journal article" date="2023" name="Mol. Phylogenet. Evol.">
        <title>Genome-scale phylogeny and comparative genomics of the fungal order Sordariales.</title>
        <authorList>
            <person name="Hensen N."/>
            <person name="Bonometti L."/>
            <person name="Westerberg I."/>
            <person name="Brannstrom I.O."/>
            <person name="Guillou S."/>
            <person name="Cros-Aarteil S."/>
            <person name="Calhoun S."/>
            <person name="Haridas S."/>
            <person name="Kuo A."/>
            <person name="Mondo S."/>
            <person name="Pangilinan J."/>
            <person name="Riley R."/>
            <person name="LaButti K."/>
            <person name="Andreopoulos B."/>
            <person name="Lipzen A."/>
            <person name="Chen C."/>
            <person name="Yan M."/>
            <person name="Daum C."/>
            <person name="Ng V."/>
            <person name="Clum A."/>
            <person name="Steindorff A."/>
            <person name="Ohm R.A."/>
            <person name="Martin F."/>
            <person name="Silar P."/>
            <person name="Natvig D.O."/>
            <person name="Lalanne C."/>
            <person name="Gautier V."/>
            <person name="Ament-Velasquez S.L."/>
            <person name="Kruys A."/>
            <person name="Hutchinson M.I."/>
            <person name="Powell A.J."/>
            <person name="Barry K."/>
            <person name="Miller A.N."/>
            <person name="Grigoriev I.V."/>
            <person name="Debuchy R."/>
            <person name="Gladieux P."/>
            <person name="Hiltunen Thoren M."/>
            <person name="Johannesson H."/>
        </authorList>
    </citation>
    <scope>NUCLEOTIDE SEQUENCE</scope>
    <source>
        <strain evidence="8">PSN309</strain>
    </source>
</reference>
<dbReference type="InterPro" id="IPR051694">
    <property type="entry name" value="Immunoregulatory_rcpt-like"/>
</dbReference>
<feature type="region of interest" description="Disordered" evidence="5">
    <location>
        <begin position="272"/>
        <end position="308"/>
    </location>
</feature>
<evidence type="ECO:0000313" key="9">
    <source>
        <dbReference type="Proteomes" id="UP001302126"/>
    </source>
</evidence>
<feature type="compositionally biased region" description="Low complexity" evidence="5">
    <location>
        <begin position="181"/>
        <end position="204"/>
    </location>
</feature>
<evidence type="ECO:0000256" key="6">
    <source>
        <dbReference type="SAM" id="Phobius"/>
    </source>
</evidence>
<keyword evidence="4 6" id="KW-0472">Membrane</keyword>
<feature type="signal peptide" evidence="7">
    <location>
        <begin position="1"/>
        <end position="28"/>
    </location>
</feature>
<comment type="subcellular location">
    <subcellularLocation>
        <location evidence="1">Membrane</location>
        <topology evidence="1">Single-pass membrane protein</topology>
    </subcellularLocation>
</comment>
<feature type="compositionally biased region" description="Pro residues" evidence="5">
    <location>
        <begin position="272"/>
        <end position="282"/>
    </location>
</feature>
<keyword evidence="7" id="KW-0732">Signal</keyword>
<name>A0AAN7AE73_9PEZI</name>
<feature type="transmembrane region" description="Helical" evidence="6">
    <location>
        <begin position="244"/>
        <end position="267"/>
    </location>
</feature>
<dbReference type="GO" id="GO:0071944">
    <property type="term" value="C:cell periphery"/>
    <property type="evidence" value="ECO:0007669"/>
    <property type="project" value="UniProtKB-ARBA"/>
</dbReference>
<evidence type="ECO:0000256" key="5">
    <source>
        <dbReference type="SAM" id="MobiDB-lite"/>
    </source>
</evidence>
<keyword evidence="3 6" id="KW-1133">Transmembrane helix</keyword>
<evidence type="ECO:0000256" key="4">
    <source>
        <dbReference type="ARBA" id="ARBA00023136"/>
    </source>
</evidence>